<evidence type="ECO:0000313" key="4">
    <source>
        <dbReference type="Proteomes" id="UP001149821"/>
    </source>
</evidence>
<dbReference type="InterPro" id="IPR003509">
    <property type="entry name" value="UPF0102_YraN-like"/>
</dbReference>
<comment type="similarity">
    <text evidence="1 2">Belongs to the UPF0102 family.</text>
</comment>
<dbReference type="EMBL" id="JAJUBB010000009">
    <property type="protein sequence ID" value="MDD1782251.1"/>
    <property type="molecule type" value="Genomic_DNA"/>
</dbReference>
<dbReference type="PANTHER" id="PTHR34039:SF1">
    <property type="entry name" value="UPF0102 PROTEIN YRAN"/>
    <property type="match status" value="1"/>
</dbReference>
<reference evidence="3" key="1">
    <citation type="submission" date="2021-12" db="EMBL/GenBank/DDBJ databases">
        <title>Enterovibrio ZSDZ35 sp. nov. and Enterovibrio ZSDZ42 sp. nov., isolated from coastal seawater in Qingdao.</title>
        <authorList>
            <person name="Zhang P."/>
        </authorList>
    </citation>
    <scope>NUCLEOTIDE SEQUENCE</scope>
    <source>
        <strain evidence="3">ZSDZ35</strain>
    </source>
</reference>
<sequence>MFLLNKKQSGDHYEQQACRFLKRQGLLFIDKNVRFKLGELDLVMRDGTCLVFIEVKFRQSQKFGGAAITVNHKKQQRMLKSAYLWLSQKGLSATQTEFRFDVVAFEGEVNSVNWIKNIFIEG</sequence>
<proteinExistence type="inferred from homology"/>
<dbReference type="InterPro" id="IPR011856">
    <property type="entry name" value="tRNA_endonuc-like_dom_sf"/>
</dbReference>
<dbReference type="PANTHER" id="PTHR34039">
    <property type="entry name" value="UPF0102 PROTEIN YRAN"/>
    <property type="match status" value="1"/>
</dbReference>
<dbReference type="NCBIfam" id="TIGR00252">
    <property type="entry name" value="YraN family protein"/>
    <property type="match status" value="1"/>
</dbReference>
<dbReference type="HAMAP" id="MF_00048">
    <property type="entry name" value="UPF0102"/>
    <property type="match status" value="1"/>
</dbReference>
<dbReference type="CDD" id="cd20736">
    <property type="entry name" value="PoNe_Nuclease"/>
    <property type="match status" value="1"/>
</dbReference>
<gene>
    <name evidence="3" type="ORF">LRP49_13820</name>
</gene>
<dbReference type="SUPFAM" id="SSF52980">
    <property type="entry name" value="Restriction endonuclease-like"/>
    <property type="match status" value="1"/>
</dbReference>
<comment type="caution">
    <text evidence="3">The sequence shown here is derived from an EMBL/GenBank/DDBJ whole genome shotgun (WGS) entry which is preliminary data.</text>
</comment>
<evidence type="ECO:0000256" key="1">
    <source>
        <dbReference type="ARBA" id="ARBA00006738"/>
    </source>
</evidence>
<evidence type="ECO:0000256" key="2">
    <source>
        <dbReference type="HAMAP-Rule" id="MF_00048"/>
    </source>
</evidence>
<keyword evidence="4" id="KW-1185">Reference proteome</keyword>
<dbReference type="RefSeq" id="WP_274142892.1">
    <property type="nucleotide sequence ID" value="NZ_JAJUBB010000009.1"/>
</dbReference>
<dbReference type="Proteomes" id="UP001149821">
    <property type="component" value="Unassembled WGS sequence"/>
</dbReference>
<name>A0ABT5QPN1_9GAMM</name>
<dbReference type="Gene3D" id="3.40.1350.10">
    <property type="match status" value="1"/>
</dbReference>
<accession>A0ABT5QPN1</accession>
<evidence type="ECO:0000313" key="3">
    <source>
        <dbReference type="EMBL" id="MDD1782251.1"/>
    </source>
</evidence>
<protein>
    <recommendedName>
        <fullName evidence="2">UPF0102 protein LRP49_13820</fullName>
    </recommendedName>
</protein>
<dbReference type="Pfam" id="PF02021">
    <property type="entry name" value="UPF0102"/>
    <property type="match status" value="1"/>
</dbReference>
<dbReference type="NCBIfam" id="NF009150">
    <property type="entry name" value="PRK12497.1-3"/>
    <property type="match status" value="1"/>
</dbReference>
<dbReference type="InterPro" id="IPR011335">
    <property type="entry name" value="Restrct_endonuc-II-like"/>
</dbReference>
<organism evidence="3 4">
    <name type="scientific">Enterovibrio qingdaonensis</name>
    <dbReference type="NCBI Taxonomy" id="2899818"/>
    <lineage>
        <taxon>Bacteria</taxon>
        <taxon>Pseudomonadati</taxon>
        <taxon>Pseudomonadota</taxon>
        <taxon>Gammaproteobacteria</taxon>
        <taxon>Vibrionales</taxon>
        <taxon>Vibrionaceae</taxon>
        <taxon>Enterovibrio</taxon>
    </lineage>
</organism>